<accession>A0A6A6GRY8</accession>
<dbReference type="AlphaFoldDB" id="A0A6A6GRY8"/>
<feature type="compositionally biased region" description="Low complexity" evidence="1">
    <location>
        <begin position="29"/>
        <end position="44"/>
    </location>
</feature>
<sequence length="83" mass="8886">MNRTNFFDNNCDNSSSSNNSNSQRRHHNNNSSSRSNMAALNSSLTPTSRGSLPLNATLSKRLIFALEAVTGPYGGPTLLVSGN</sequence>
<organism evidence="2 3">
    <name type="scientific">Viridothelium virens</name>
    <name type="common">Speckled blister lichen</name>
    <name type="synonym">Trypethelium virens</name>
    <dbReference type="NCBI Taxonomy" id="1048519"/>
    <lineage>
        <taxon>Eukaryota</taxon>
        <taxon>Fungi</taxon>
        <taxon>Dikarya</taxon>
        <taxon>Ascomycota</taxon>
        <taxon>Pezizomycotina</taxon>
        <taxon>Dothideomycetes</taxon>
        <taxon>Dothideomycetes incertae sedis</taxon>
        <taxon>Trypetheliales</taxon>
        <taxon>Trypetheliaceae</taxon>
        <taxon>Viridothelium</taxon>
    </lineage>
</organism>
<gene>
    <name evidence="2" type="ORF">EV356DRAFT_538339</name>
</gene>
<keyword evidence="3" id="KW-1185">Reference proteome</keyword>
<evidence type="ECO:0000313" key="2">
    <source>
        <dbReference type="EMBL" id="KAF2228359.1"/>
    </source>
</evidence>
<evidence type="ECO:0000313" key="3">
    <source>
        <dbReference type="Proteomes" id="UP000800092"/>
    </source>
</evidence>
<reference evidence="2" key="1">
    <citation type="journal article" date="2020" name="Stud. Mycol.">
        <title>101 Dothideomycetes genomes: a test case for predicting lifestyles and emergence of pathogens.</title>
        <authorList>
            <person name="Haridas S."/>
            <person name="Albert R."/>
            <person name="Binder M."/>
            <person name="Bloem J."/>
            <person name="Labutti K."/>
            <person name="Salamov A."/>
            <person name="Andreopoulos B."/>
            <person name="Baker S."/>
            <person name="Barry K."/>
            <person name="Bills G."/>
            <person name="Bluhm B."/>
            <person name="Cannon C."/>
            <person name="Castanera R."/>
            <person name="Culley D."/>
            <person name="Daum C."/>
            <person name="Ezra D."/>
            <person name="Gonzalez J."/>
            <person name="Henrissat B."/>
            <person name="Kuo A."/>
            <person name="Liang C."/>
            <person name="Lipzen A."/>
            <person name="Lutzoni F."/>
            <person name="Magnuson J."/>
            <person name="Mondo S."/>
            <person name="Nolan M."/>
            <person name="Ohm R."/>
            <person name="Pangilinan J."/>
            <person name="Park H.-J."/>
            <person name="Ramirez L."/>
            <person name="Alfaro M."/>
            <person name="Sun H."/>
            <person name="Tritt A."/>
            <person name="Yoshinaga Y."/>
            <person name="Zwiers L.-H."/>
            <person name="Turgeon B."/>
            <person name="Goodwin S."/>
            <person name="Spatafora J."/>
            <person name="Crous P."/>
            <person name="Grigoriev I."/>
        </authorList>
    </citation>
    <scope>NUCLEOTIDE SEQUENCE</scope>
    <source>
        <strain evidence="2">Tuck. ex Michener</strain>
    </source>
</reference>
<dbReference type="Proteomes" id="UP000800092">
    <property type="component" value="Unassembled WGS sequence"/>
</dbReference>
<feature type="region of interest" description="Disordered" evidence="1">
    <location>
        <begin position="1"/>
        <end position="52"/>
    </location>
</feature>
<protein>
    <submittedName>
        <fullName evidence="2">Uncharacterized protein</fullName>
    </submittedName>
</protein>
<dbReference type="EMBL" id="ML992179">
    <property type="protein sequence ID" value="KAF2228359.1"/>
    <property type="molecule type" value="Genomic_DNA"/>
</dbReference>
<evidence type="ECO:0000256" key="1">
    <source>
        <dbReference type="SAM" id="MobiDB-lite"/>
    </source>
</evidence>
<proteinExistence type="predicted"/>
<feature type="compositionally biased region" description="Low complexity" evidence="1">
    <location>
        <begin position="1"/>
        <end position="22"/>
    </location>
</feature>
<name>A0A6A6GRY8_VIRVR</name>